<evidence type="ECO:0000256" key="1">
    <source>
        <dbReference type="SAM" id="MobiDB-lite"/>
    </source>
</evidence>
<feature type="region of interest" description="Disordered" evidence="1">
    <location>
        <begin position="158"/>
        <end position="189"/>
    </location>
</feature>
<feature type="signal peptide" evidence="2">
    <location>
        <begin position="1"/>
        <end position="19"/>
    </location>
</feature>
<dbReference type="NCBIfam" id="TIGR01200">
    <property type="entry name" value="GLPGLI"/>
    <property type="match status" value="1"/>
</dbReference>
<protein>
    <submittedName>
        <fullName evidence="3">GLPGLI family protein</fullName>
    </submittedName>
</protein>
<organism evidence="3 4">
    <name type="scientific">Neptunitalea chrysea</name>
    <dbReference type="NCBI Taxonomy" id="1647581"/>
    <lineage>
        <taxon>Bacteria</taxon>
        <taxon>Pseudomonadati</taxon>
        <taxon>Bacteroidota</taxon>
        <taxon>Flavobacteriia</taxon>
        <taxon>Flavobacteriales</taxon>
        <taxon>Flavobacteriaceae</taxon>
        <taxon>Neptunitalea</taxon>
    </lineage>
</organism>
<feature type="chain" id="PRO_5040733242" evidence="2">
    <location>
        <begin position="20"/>
        <end position="296"/>
    </location>
</feature>
<sequence length="296" mass="34050">MKRYFVYVIGLLSFVSGYAQEFQGVAQYESKTSFDFDMGDRKIPDDMKKRMEERMKSMFEKTFILTFNKTEATYLELEKLETPGQNGGRPRMPGFGGSGKYYKNIKDNRYTNQVEVFGKMFLVKDTLNHLQWKLENESKKIGNYTCFKATAVKPVDQFDFKNMRPRGRRGGDNKEGEENPEKEKDTTKTSLLDQIEVPKEITITAWYTPEIPVSMGPDEYNGLPGLILEINANRTTILCSKITLNPSGTEDIKEPSKGKEVSQEEFNDIMKKKMEEMRERFRSGGGRRGGSPGRMF</sequence>
<dbReference type="EMBL" id="BRVP01000001">
    <property type="protein sequence ID" value="GLB51099.1"/>
    <property type="molecule type" value="Genomic_DNA"/>
</dbReference>
<accession>A0A9W6B2L3</accession>
<evidence type="ECO:0000256" key="2">
    <source>
        <dbReference type="SAM" id="SignalP"/>
    </source>
</evidence>
<keyword evidence="4" id="KW-1185">Reference proteome</keyword>
<name>A0A9W6B2L3_9FLAO</name>
<dbReference type="AlphaFoldDB" id="A0A9W6B2L3"/>
<dbReference type="Pfam" id="PF09697">
    <property type="entry name" value="Porph_ging"/>
    <property type="match status" value="1"/>
</dbReference>
<feature type="compositionally biased region" description="Basic and acidic residues" evidence="1">
    <location>
        <begin position="169"/>
        <end position="187"/>
    </location>
</feature>
<dbReference type="Proteomes" id="UP001143545">
    <property type="component" value="Unassembled WGS sequence"/>
</dbReference>
<dbReference type="InterPro" id="IPR005901">
    <property type="entry name" value="GLPGLI"/>
</dbReference>
<evidence type="ECO:0000313" key="4">
    <source>
        <dbReference type="Proteomes" id="UP001143545"/>
    </source>
</evidence>
<evidence type="ECO:0000313" key="3">
    <source>
        <dbReference type="EMBL" id="GLB51099.1"/>
    </source>
</evidence>
<reference evidence="3" key="1">
    <citation type="submission" date="2022-07" db="EMBL/GenBank/DDBJ databases">
        <title>Taxonomy of Novel Oxalotrophic and Methylotrophic Bacteria.</title>
        <authorList>
            <person name="Sahin N."/>
            <person name="Tani A."/>
        </authorList>
    </citation>
    <scope>NUCLEOTIDE SEQUENCE</scope>
    <source>
        <strain evidence="3">AM327</strain>
    </source>
</reference>
<dbReference type="RefSeq" id="WP_281751302.1">
    <property type="nucleotide sequence ID" value="NZ_BRVP01000001.1"/>
</dbReference>
<comment type="caution">
    <text evidence="3">The sequence shown here is derived from an EMBL/GenBank/DDBJ whole genome shotgun (WGS) entry which is preliminary data.</text>
</comment>
<proteinExistence type="predicted"/>
<keyword evidence="2" id="KW-0732">Signal</keyword>
<gene>
    <name evidence="3" type="ORF">NBRC110019_01380</name>
</gene>